<evidence type="ECO:0000313" key="2">
    <source>
        <dbReference type="EMBL" id="PCC20309.1"/>
    </source>
</evidence>
<dbReference type="EMBL" id="NRGO01000014">
    <property type="protein sequence ID" value="PCC49798.1"/>
    <property type="molecule type" value="Genomic_DNA"/>
</dbReference>
<dbReference type="Proteomes" id="UP000218377">
    <property type="component" value="Unassembled WGS sequence"/>
</dbReference>
<evidence type="ECO:0000313" key="5">
    <source>
        <dbReference type="EMBL" id="PCC49798.1"/>
    </source>
</evidence>
<proteinExistence type="predicted"/>
<dbReference type="EMBL" id="NRGQ01000006">
    <property type="protein sequence ID" value="PCC43390.1"/>
    <property type="molecule type" value="Genomic_DNA"/>
</dbReference>
<protein>
    <recommendedName>
        <fullName evidence="13">DUF4913 domain-containing protein</fullName>
    </recommendedName>
</protein>
<dbReference type="Proteomes" id="UP000217720">
    <property type="component" value="Unassembled WGS sequence"/>
</dbReference>
<reference evidence="1 11" key="2">
    <citation type="submission" date="2017-12" db="EMBL/GenBank/DDBJ databases">
        <authorList>
            <person name="Levesque S."/>
        </authorList>
    </citation>
    <scope>NUCLEOTIDE SEQUENCE [LARGE SCALE GENOMIC DNA]</scope>
    <source>
        <strain evidence="1 11">SMQ-1417</strain>
    </source>
</reference>
<reference evidence="7 8" key="1">
    <citation type="journal article" date="2017" name="Elife">
        <title>Extensive horizontal gene transfer in cheese-associated bacteria.</title>
        <authorList>
            <person name="Bonham K.S."/>
            <person name="Wolfe B.E."/>
            <person name="Dutton R.J."/>
        </authorList>
    </citation>
    <scope>NUCLEOTIDE SEQUENCE [LARGE SCALE GENOMIC DNA]</scope>
    <source>
        <strain evidence="5 8">900_6</strain>
        <strain evidence="4 7">947_7</strain>
        <strain evidence="3 10">962_8</strain>
        <strain evidence="2 9">JB5</strain>
    </source>
</reference>
<reference evidence="1 11" key="4">
    <citation type="submission" date="2019-01" db="EMBL/GenBank/DDBJ databases">
        <title>Comparative genomic analysis of Brevibacterium aurantiacum sheds light on its evolution and its adaptation to smear-ripened cheeses.</title>
        <authorList>
            <person name="Moineau S."/>
        </authorList>
    </citation>
    <scope>NUCLEOTIDE SEQUENCE [LARGE SCALE GENOMIC DNA]</scope>
    <source>
        <strain evidence="1 11">SMQ-1417</strain>
    </source>
</reference>
<evidence type="ECO:0008006" key="13">
    <source>
        <dbReference type="Google" id="ProtNLM"/>
    </source>
</evidence>
<evidence type="ECO:0000313" key="9">
    <source>
        <dbReference type="Proteomes" id="UP000218377"/>
    </source>
</evidence>
<name>A0A2A3Z3R6_BREAU</name>
<sequence length="208" mass="24349">MPTPTNPDEPADISDLPPEVLKQVKQMVSREYAKDLRAQLGSVPRTIDWTRLSPEDLEHELLELNQFVDWLRHTYGLPPQIIPPMWHRHWEMIWELSALRQQWLTCYDQQAKGNMGVVFHAEFAAARERLRDWVTISGSRLDRDRATRITPWPGGEAEGFTPTDSTEYPVENRNEDFVSFVEEQVLERQRAQDAEVQEIVNSEWSERP</sequence>
<evidence type="ECO:0000313" key="6">
    <source>
        <dbReference type="EMBL" id="TGD36617.1"/>
    </source>
</evidence>
<accession>A0A2A3Z3R6</accession>
<dbReference type="EMBL" id="NRGP01000015">
    <property type="protein sequence ID" value="PCC46196.1"/>
    <property type="molecule type" value="Genomic_DNA"/>
</dbReference>
<dbReference type="EMBL" id="RHFF01000027">
    <property type="protein sequence ID" value="TGD36617.1"/>
    <property type="molecule type" value="Genomic_DNA"/>
</dbReference>
<evidence type="ECO:0000313" key="1">
    <source>
        <dbReference type="EMBL" id="AZT93849.1"/>
    </source>
</evidence>
<gene>
    <name evidence="5" type="ORF">CIK62_13210</name>
    <name evidence="4" type="ORF">CIK64_11470</name>
    <name evidence="3" type="ORF">CIK65_05860</name>
    <name evidence="2" type="ORF">CIK79_19615</name>
    <name evidence="1" type="ORF">CXR23_12435</name>
    <name evidence="6" type="ORF">EB834_19045</name>
</gene>
<evidence type="ECO:0000313" key="10">
    <source>
        <dbReference type="Proteomes" id="UP000218620"/>
    </source>
</evidence>
<dbReference type="Proteomes" id="UP000283000">
    <property type="component" value="Chromosome"/>
</dbReference>
<evidence type="ECO:0000313" key="3">
    <source>
        <dbReference type="EMBL" id="PCC43390.1"/>
    </source>
</evidence>
<dbReference type="AlphaFoldDB" id="A0A2A3Z3R6"/>
<dbReference type="RefSeq" id="WP_096158833.1">
    <property type="nucleotide sequence ID" value="NZ_CP025330.1"/>
</dbReference>
<dbReference type="Proteomes" id="UP000218620">
    <property type="component" value="Unassembled WGS sequence"/>
</dbReference>
<evidence type="ECO:0000313" key="8">
    <source>
        <dbReference type="Proteomes" id="UP000217720"/>
    </source>
</evidence>
<evidence type="ECO:0000313" key="7">
    <source>
        <dbReference type="Proteomes" id="UP000217564"/>
    </source>
</evidence>
<evidence type="ECO:0000313" key="4">
    <source>
        <dbReference type="EMBL" id="PCC46196.1"/>
    </source>
</evidence>
<evidence type="ECO:0000313" key="11">
    <source>
        <dbReference type="Proteomes" id="UP000283000"/>
    </source>
</evidence>
<evidence type="ECO:0000313" key="12">
    <source>
        <dbReference type="Proteomes" id="UP000297736"/>
    </source>
</evidence>
<dbReference type="Proteomes" id="UP000217564">
    <property type="component" value="Unassembled WGS sequence"/>
</dbReference>
<organism evidence="4 7">
    <name type="scientific">Brevibacterium aurantiacum</name>
    <dbReference type="NCBI Taxonomy" id="273384"/>
    <lineage>
        <taxon>Bacteria</taxon>
        <taxon>Bacillati</taxon>
        <taxon>Actinomycetota</taxon>
        <taxon>Actinomycetes</taxon>
        <taxon>Micrococcales</taxon>
        <taxon>Brevibacteriaceae</taxon>
        <taxon>Brevibacterium</taxon>
    </lineage>
</organism>
<reference evidence="6 12" key="3">
    <citation type="submission" date="2018-10" db="EMBL/GenBank/DDBJ databases">
        <title>Brevibacterium genomes from Austrain hard cheese rinds.</title>
        <authorList>
            <person name="Anast J.M."/>
            <person name="Dzieciol M."/>
            <person name="Schultz D.L."/>
            <person name="Mann E."/>
            <person name="Wagner M."/>
            <person name="Schmitz-Esser S."/>
        </authorList>
    </citation>
    <scope>NUCLEOTIDE SEQUENCE [LARGE SCALE GENOMIC DNA]</scope>
    <source>
        <strain evidence="6 12">L261</strain>
    </source>
</reference>
<dbReference type="EMBL" id="CP025330">
    <property type="protein sequence ID" value="AZT93849.1"/>
    <property type="molecule type" value="Genomic_DNA"/>
</dbReference>
<dbReference type="Proteomes" id="UP000297736">
    <property type="component" value="Unassembled WGS sequence"/>
</dbReference>
<dbReference type="EMBL" id="NRGX01000001">
    <property type="protein sequence ID" value="PCC20309.1"/>
    <property type="molecule type" value="Genomic_DNA"/>
</dbReference>